<dbReference type="GO" id="GO:0031144">
    <property type="term" value="P:proteasome localization"/>
    <property type="evidence" value="ECO:0007669"/>
    <property type="project" value="UniProtKB-UniRule"/>
</dbReference>
<reference evidence="6 7" key="1">
    <citation type="submission" date="2016-08" db="EMBL/GenBank/DDBJ databases">
        <title>Whole genome shotgun sequence of Pichia membranifaciens KS47-1.</title>
        <authorList>
            <person name="Konishi M."/>
            <person name="Ishida M."/>
            <person name="Arakawa T."/>
            <person name="Kato Y."/>
            <person name="Horiuchi J."/>
        </authorList>
    </citation>
    <scope>NUCLEOTIDE SEQUENCE [LARGE SCALE GENOMIC DNA]</scope>
    <source>
        <strain evidence="6 7">KS47-1</strain>
    </source>
</reference>
<keyword evidence="3 5" id="KW-0653">Protein transport</keyword>
<sequence>MRLNQYTLENTSPSKEVRNVMVMHNSKYSAPRRIVNKRKIGSDYTEGGNGVNAVGFDSVKNKYHRIMKRQKNPNEIFGQKLPLNRVIETLDQDKLQNLIINLVSENPELASKVIDISPKITPTDALNELRRKLDFILINIPYKVESTSDYAFLRVKSFVNDFFESLSDYSLNFIAPIETDSTVSITFLKNFLVDIFHKLPKFQAVEFKYFYNLTIEKFNLIFLNNITQFLEEKKQNLLLVINENWLDNFREINMLNGNNFSKIEALLEEEINKYYTAGSVILNNEKTDVTDNKLAGLDNLLNFAYQNSPLSNTTLNNV</sequence>
<comment type="function">
    <text evidence="5">Involved in ubiquitin-mediated protein degradation. Regulatory factor in the ubiquitin/proteasome pathway that controls the turnover of proteasome substrates. Targets proteasomes to the nucleus and facilitates the degradation of nuclear proteins.</text>
</comment>
<protein>
    <recommendedName>
        <fullName evidence="2 5">Tethering factor for nuclear proteasome STS1</fullName>
    </recommendedName>
</protein>
<evidence type="ECO:0000313" key="6">
    <source>
        <dbReference type="EMBL" id="GAV29139.1"/>
    </source>
</evidence>
<keyword evidence="4 5" id="KW-0539">Nucleus</keyword>
<evidence type="ECO:0000256" key="3">
    <source>
        <dbReference type="ARBA" id="ARBA00022927"/>
    </source>
</evidence>
<gene>
    <name evidence="6" type="ORF">PMKS-002619</name>
</gene>
<dbReference type="EMBL" id="BDGI01000102">
    <property type="protein sequence ID" value="GAV29139.1"/>
    <property type="molecule type" value="Genomic_DNA"/>
</dbReference>
<dbReference type="Proteomes" id="UP000186136">
    <property type="component" value="Unassembled WGS sequence"/>
</dbReference>
<evidence type="ECO:0000256" key="4">
    <source>
        <dbReference type="ARBA" id="ARBA00023242"/>
    </source>
</evidence>
<dbReference type="PANTHER" id="PTHR28032:SF1">
    <property type="entry name" value="FI02826P"/>
    <property type="match status" value="1"/>
</dbReference>
<comment type="caution">
    <text evidence="6">The sequence shown here is derived from an EMBL/GenBank/DDBJ whole genome shotgun (WGS) entry which is preliminary data.</text>
</comment>
<accession>A0A1Q2YHW6</accession>
<evidence type="ECO:0000256" key="5">
    <source>
        <dbReference type="RuleBase" id="RU368013"/>
    </source>
</evidence>
<organism evidence="6 7">
    <name type="scientific">Pichia membranifaciens</name>
    <dbReference type="NCBI Taxonomy" id="4926"/>
    <lineage>
        <taxon>Eukaryota</taxon>
        <taxon>Fungi</taxon>
        <taxon>Dikarya</taxon>
        <taxon>Ascomycota</taxon>
        <taxon>Saccharomycotina</taxon>
        <taxon>Pichiomycetes</taxon>
        <taxon>Pichiales</taxon>
        <taxon>Pichiaceae</taxon>
        <taxon>Pichia</taxon>
    </lineage>
</organism>
<dbReference type="OrthoDB" id="10061064at2759"/>
<dbReference type="GO" id="GO:0031965">
    <property type="term" value="C:nuclear membrane"/>
    <property type="evidence" value="ECO:0007669"/>
    <property type="project" value="TreeGrafter"/>
</dbReference>
<dbReference type="GO" id="GO:0070628">
    <property type="term" value="F:proteasome binding"/>
    <property type="evidence" value="ECO:0007669"/>
    <property type="project" value="TreeGrafter"/>
</dbReference>
<evidence type="ECO:0000313" key="7">
    <source>
        <dbReference type="Proteomes" id="UP000186136"/>
    </source>
</evidence>
<evidence type="ECO:0000256" key="2">
    <source>
        <dbReference type="ARBA" id="ARBA00016204"/>
    </source>
</evidence>
<dbReference type="GO" id="GO:0005737">
    <property type="term" value="C:cytoplasm"/>
    <property type="evidence" value="ECO:0007669"/>
    <property type="project" value="UniProtKB-SubCell"/>
</dbReference>
<dbReference type="InterPro" id="IPR038422">
    <property type="entry name" value="Cut8/Sts1_sf"/>
</dbReference>
<dbReference type="GO" id="GO:0071630">
    <property type="term" value="P:nuclear protein quality control by the ubiquitin-proteasome system"/>
    <property type="evidence" value="ECO:0007669"/>
    <property type="project" value="UniProtKB-UniRule"/>
</dbReference>
<dbReference type="Pfam" id="PF08559">
    <property type="entry name" value="Cut8"/>
    <property type="match status" value="1"/>
</dbReference>
<dbReference type="AlphaFoldDB" id="A0A1Q2YHW6"/>
<keyword evidence="5" id="KW-0813">Transport</keyword>
<keyword evidence="5" id="KW-0963">Cytoplasm</keyword>
<proteinExistence type="inferred from homology"/>
<dbReference type="GO" id="GO:0015031">
    <property type="term" value="P:protein transport"/>
    <property type="evidence" value="ECO:0007669"/>
    <property type="project" value="UniProtKB-UniRule"/>
</dbReference>
<comment type="subunit">
    <text evidence="5">Binds the proteasome.</text>
</comment>
<comment type="similarity">
    <text evidence="1 5">Belongs to the cut8/STS1 family.</text>
</comment>
<comment type="subcellular location">
    <subcellularLocation>
        <location evidence="5">Cytoplasm</location>
    </subcellularLocation>
    <subcellularLocation>
        <location evidence="5">Nucleus</location>
    </subcellularLocation>
</comment>
<evidence type="ECO:0000256" key="1">
    <source>
        <dbReference type="ARBA" id="ARBA00006199"/>
    </source>
</evidence>
<dbReference type="PANTHER" id="PTHR28032">
    <property type="entry name" value="FI02826P"/>
    <property type="match status" value="1"/>
</dbReference>
<name>A0A1Q2YHW6_9ASCO</name>
<keyword evidence="7" id="KW-1185">Reference proteome</keyword>
<dbReference type="InterPro" id="IPR013868">
    <property type="entry name" value="Cut8/Sts1_fam"/>
</dbReference>
<dbReference type="Gene3D" id="1.20.58.1590">
    <property type="entry name" value="Tethering factor for nuclear proteasome Cut8/Sts1"/>
    <property type="match status" value="1"/>
</dbReference>